<evidence type="ECO:0000313" key="3">
    <source>
        <dbReference type="EMBL" id="UEM17336.1"/>
    </source>
</evidence>
<name>A0A7Z0TV79_9BRAD</name>
<reference evidence="5 6" key="4">
    <citation type="journal article" date="2022" name="Int. J. Syst. Evol. Microbiol.">
        <title>Strains of Bradyrhizobium barranii sp. nov. associated with legumes native to Canada are symbionts of soybeans and belong to different subspecies (subsp. barranii subsp. nov. and subsp. apii subsp. nov.) and symbiovars (sv. glycinearum and sv. septentrionale).</title>
        <authorList>
            <person name="Bromfield E.S.P."/>
            <person name="Cloutier S."/>
            <person name="Wasai-Hara S."/>
            <person name="Minamisawa K."/>
        </authorList>
    </citation>
    <scope>NUCLEOTIDE SEQUENCE [LARGE SCALE GENOMIC DNA]</scope>
    <source>
        <strain evidence="6">144S4</strain>
        <strain evidence="4 5">323S2</strain>
    </source>
</reference>
<organism evidence="2">
    <name type="scientific">Bradyrhizobium barranii subsp. barranii</name>
    <dbReference type="NCBI Taxonomy" id="2823807"/>
    <lineage>
        <taxon>Bacteria</taxon>
        <taxon>Pseudomonadati</taxon>
        <taxon>Pseudomonadota</taxon>
        <taxon>Alphaproteobacteria</taxon>
        <taxon>Hyphomicrobiales</taxon>
        <taxon>Nitrobacteraceae</taxon>
        <taxon>Bradyrhizobium</taxon>
        <taxon>Bradyrhizobium barranii</taxon>
    </lineage>
</organism>
<dbReference type="InterPro" id="IPR056928">
    <property type="entry name" value="Gp77-like"/>
</dbReference>
<dbReference type="EMBL" id="CP086136">
    <property type="protein sequence ID" value="UEM17336.1"/>
    <property type="molecule type" value="Genomic_DNA"/>
</dbReference>
<evidence type="ECO:0000313" key="4">
    <source>
        <dbReference type="EMBL" id="UGX98241.1"/>
    </source>
</evidence>
<sequence length="107" mass="11638">MSAKVRRVATVNSGRGLRWPSKQPAEVLDFAIDWTARLEGDAIASSAFVVPPGVTAASSSRSARETVVWLAGGVDRGSYLVVNRITTTAGREMRQAVRIRIRARSRQ</sequence>
<dbReference type="Proteomes" id="UP000664702">
    <property type="component" value="Chromosome"/>
</dbReference>
<dbReference type="EMBL" id="CP088280">
    <property type="protein sequence ID" value="UGX98241.1"/>
    <property type="molecule type" value="Genomic_DNA"/>
</dbReference>
<dbReference type="Pfam" id="PF23148">
    <property type="entry name" value="Gp77"/>
    <property type="match status" value="1"/>
</dbReference>
<reference evidence="1" key="3">
    <citation type="submission" date="2021-03" db="EMBL/GenBank/DDBJ databases">
        <title>Whole Genome Sequence of Bradyrhizobium sp. Strain 144S4.</title>
        <authorList>
            <person name="Bromfield E.S.P."/>
            <person name="Cloutier S."/>
        </authorList>
    </citation>
    <scope>NUCLEOTIDE SEQUENCE [LARGE SCALE GENOMIC DNA]</scope>
    <source>
        <strain evidence="1">144S4</strain>
    </source>
</reference>
<evidence type="ECO:0000313" key="6">
    <source>
        <dbReference type="Proteomes" id="UP000664702"/>
    </source>
</evidence>
<reference evidence="2" key="2">
    <citation type="submission" date="2020-06" db="EMBL/GenBank/DDBJ databases">
        <title>Whole Genome Sequence of Bradyrhizobium sp. Strain 323S2.</title>
        <authorList>
            <person name="Bromfield E.S.P."/>
        </authorList>
    </citation>
    <scope>NUCLEOTIDE SEQUENCE [LARGE SCALE GENOMIC DNA]</scope>
    <source>
        <strain evidence="2">323S2</strain>
    </source>
</reference>
<evidence type="ECO:0000313" key="1">
    <source>
        <dbReference type="EMBL" id="MBO1864581.1"/>
    </source>
</evidence>
<accession>A0A7Z0TV79</accession>
<dbReference type="Proteomes" id="UP000564836">
    <property type="component" value="Chromosome"/>
</dbReference>
<dbReference type="EMBL" id="JACBFH010000001">
    <property type="protein sequence ID" value="NYY94939.1"/>
    <property type="molecule type" value="Genomic_DNA"/>
</dbReference>
<dbReference type="RefSeq" id="WP_166341470.1">
    <property type="nucleotide sequence ID" value="NZ_CP086136.1"/>
</dbReference>
<gene>
    <name evidence="4" type="ORF">G6321_00025190</name>
    <name evidence="2" type="ORF">G6321_43030</name>
    <name evidence="3" type="ORF">J4G43_025740</name>
    <name evidence="1" type="ORF">J4G43_27745</name>
</gene>
<evidence type="ECO:0000313" key="2">
    <source>
        <dbReference type="EMBL" id="NYY94939.1"/>
    </source>
</evidence>
<protein>
    <submittedName>
        <fullName evidence="2">Uncharacterized protein</fullName>
    </submittedName>
</protein>
<dbReference type="EMBL" id="JAGEMI010000001">
    <property type="protein sequence ID" value="MBO1864581.1"/>
    <property type="molecule type" value="Genomic_DNA"/>
</dbReference>
<proteinExistence type="predicted"/>
<dbReference type="KEGG" id="bban:J4G43_025740"/>
<reference evidence="4 5" key="1">
    <citation type="journal article" date="2017" name="Syst. Appl. Microbiol.">
        <title>Soybeans inoculated with root zone soils of Canadian native legumes harbour diverse and novel Bradyrhizobium spp. that possess agricultural potential.</title>
        <authorList>
            <person name="Bromfield E.S.P."/>
            <person name="Cloutier S."/>
            <person name="Tambong J.T."/>
            <person name="Tran Thi T.V."/>
        </authorList>
    </citation>
    <scope>NUCLEOTIDE SEQUENCE [LARGE SCALE GENOMIC DNA]</scope>
    <source>
        <strain evidence="4 5">323S2</strain>
    </source>
</reference>
<dbReference type="AlphaFoldDB" id="A0A7Z0TV79"/>
<evidence type="ECO:0000313" key="5">
    <source>
        <dbReference type="Proteomes" id="UP000564836"/>
    </source>
</evidence>